<name>A0A2M7G6E3_9BACT</name>
<gene>
    <name evidence="2" type="ORF">COW36_08360</name>
</gene>
<dbReference type="InterPro" id="IPR017870">
    <property type="entry name" value="FeS_cluster_insertion_CS"/>
</dbReference>
<dbReference type="PROSITE" id="PS01152">
    <property type="entry name" value="HESB"/>
    <property type="match status" value="1"/>
</dbReference>
<organism evidence="2 3">
    <name type="scientific">bacterium (Candidatus Blackallbacteria) CG17_big_fil_post_rev_8_21_14_2_50_48_46</name>
    <dbReference type="NCBI Taxonomy" id="2014261"/>
    <lineage>
        <taxon>Bacteria</taxon>
        <taxon>Candidatus Blackallbacteria</taxon>
    </lineage>
</organism>
<dbReference type="NCBIfam" id="TIGR00049">
    <property type="entry name" value="iron-sulfur cluster assembly accessory protein"/>
    <property type="match status" value="1"/>
</dbReference>
<evidence type="ECO:0000313" key="3">
    <source>
        <dbReference type="Proteomes" id="UP000231019"/>
    </source>
</evidence>
<dbReference type="GO" id="GO:0016226">
    <property type="term" value="P:iron-sulfur cluster assembly"/>
    <property type="evidence" value="ECO:0007669"/>
    <property type="project" value="InterPro"/>
</dbReference>
<dbReference type="Pfam" id="PF01521">
    <property type="entry name" value="Fe-S_biosyn"/>
    <property type="match status" value="1"/>
</dbReference>
<dbReference type="SUPFAM" id="SSF89360">
    <property type="entry name" value="HesB-like domain"/>
    <property type="match status" value="1"/>
</dbReference>
<dbReference type="InterPro" id="IPR035903">
    <property type="entry name" value="HesB-like_dom_sf"/>
</dbReference>
<dbReference type="Proteomes" id="UP000231019">
    <property type="component" value="Unassembled WGS sequence"/>
</dbReference>
<protein>
    <submittedName>
        <fullName evidence="2">Iron-sulfur cluster assembly accessory protein</fullName>
    </submittedName>
</protein>
<dbReference type="InterPro" id="IPR031108">
    <property type="entry name" value="IscA_plant_cyanobact"/>
</dbReference>
<evidence type="ECO:0000259" key="1">
    <source>
        <dbReference type="Pfam" id="PF01521"/>
    </source>
</evidence>
<evidence type="ECO:0000313" key="2">
    <source>
        <dbReference type="EMBL" id="PIW17607.1"/>
    </source>
</evidence>
<feature type="domain" description="Core" evidence="1">
    <location>
        <begin position="5"/>
        <end position="105"/>
    </location>
</feature>
<comment type="caution">
    <text evidence="2">The sequence shown here is derived from an EMBL/GenBank/DDBJ whole genome shotgun (WGS) entry which is preliminary data.</text>
</comment>
<dbReference type="InterPro" id="IPR016092">
    <property type="entry name" value="ATAP"/>
</dbReference>
<dbReference type="GO" id="GO:0051537">
    <property type="term" value="F:2 iron, 2 sulfur cluster binding"/>
    <property type="evidence" value="ECO:0007669"/>
    <property type="project" value="UniProtKB-ARBA"/>
</dbReference>
<dbReference type="InterPro" id="IPR000361">
    <property type="entry name" value="ATAP_core_dom"/>
</dbReference>
<dbReference type="AlphaFoldDB" id="A0A2M7G6E3"/>
<dbReference type="PANTHER" id="PTHR47265:SF1">
    <property type="entry name" value="IRON-SULFUR ASSEMBLY PROTEIN ISCA, CHLOROPLASTIC"/>
    <property type="match status" value="1"/>
</dbReference>
<sequence>MPPLVQVTPKALTEIQRFLSRQDNAQLGIRLAVKGGGCSGLSYHLDYDEPKERDHILEQAGIKVLIDRKSAIYLKGMTLDFNDGLNGRGFKFINPNASNTCGCGESFSV</sequence>
<dbReference type="PANTHER" id="PTHR47265">
    <property type="entry name" value="IRON-SULFUR ASSEMBLY PROTEIN ISCA, CHLOROPLASTIC"/>
    <property type="match status" value="1"/>
</dbReference>
<proteinExistence type="predicted"/>
<accession>A0A2M7G6E3</accession>
<dbReference type="EMBL" id="PFFQ01000023">
    <property type="protein sequence ID" value="PIW17607.1"/>
    <property type="molecule type" value="Genomic_DNA"/>
</dbReference>
<dbReference type="Gene3D" id="2.60.300.12">
    <property type="entry name" value="HesB-like domain"/>
    <property type="match status" value="1"/>
</dbReference>
<reference evidence="2 3" key="1">
    <citation type="submission" date="2017-09" db="EMBL/GenBank/DDBJ databases">
        <title>Depth-based differentiation of microbial function through sediment-hosted aquifers and enrichment of novel symbionts in the deep terrestrial subsurface.</title>
        <authorList>
            <person name="Probst A.J."/>
            <person name="Ladd B."/>
            <person name="Jarett J.K."/>
            <person name="Geller-Mcgrath D.E."/>
            <person name="Sieber C.M."/>
            <person name="Emerson J.B."/>
            <person name="Anantharaman K."/>
            <person name="Thomas B.C."/>
            <person name="Malmstrom R."/>
            <person name="Stieglmeier M."/>
            <person name="Klingl A."/>
            <person name="Woyke T."/>
            <person name="Ryan C.M."/>
            <person name="Banfield J.F."/>
        </authorList>
    </citation>
    <scope>NUCLEOTIDE SEQUENCE [LARGE SCALE GENOMIC DNA]</scope>
    <source>
        <strain evidence="2">CG17_big_fil_post_rev_8_21_14_2_50_48_46</strain>
    </source>
</reference>